<feature type="transmembrane region" description="Helical" evidence="1">
    <location>
        <begin position="77"/>
        <end position="100"/>
    </location>
</feature>
<evidence type="ECO:0008006" key="4">
    <source>
        <dbReference type="Google" id="ProtNLM"/>
    </source>
</evidence>
<evidence type="ECO:0000313" key="3">
    <source>
        <dbReference type="Proteomes" id="UP000063699"/>
    </source>
</evidence>
<protein>
    <recommendedName>
        <fullName evidence="4">DUF4383 domain-containing protein</fullName>
    </recommendedName>
</protein>
<dbReference type="EMBL" id="CP012752">
    <property type="protein sequence ID" value="ALG11462.1"/>
    <property type="molecule type" value="Genomic_DNA"/>
</dbReference>
<keyword evidence="1" id="KW-0812">Transmembrane</keyword>
<keyword evidence="1" id="KW-1133">Transmembrane helix</keyword>
<keyword evidence="1" id="KW-0472">Membrane</keyword>
<dbReference type="KEGG" id="kphy:AOZ06_35460"/>
<dbReference type="Pfam" id="PF14325">
    <property type="entry name" value="DUF4383"/>
    <property type="match status" value="1"/>
</dbReference>
<feature type="transmembrane region" description="Helical" evidence="1">
    <location>
        <begin position="43"/>
        <end position="65"/>
    </location>
</feature>
<evidence type="ECO:0000256" key="1">
    <source>
        <dbReference type="SAM" id="Phobius"/>
    </source>
</evidence>
<keyword evidence="3" id="KW-1185">Reference proteome</keyword>
<dbReference type="AlphaFoldDB" id="A0A0N9I6W1"/>
<reference evidence="2 3" key="1">
    <citation type="submission" date="2015-07" db="EMBL/GenBank/DDBJ databases">
        <title>Genome sequencing of Kibdelosporangium phytohabitans.</title>
        <authorList>
            <person name="Qin S."/>
            <person name="Xing K."/>
        </authorList>
    </citation>
    <scope>NUCLEOTIDE SEQUENCE [LARGE SCALE GENOMIC DNA]</scope>
    <source>
        <strain evidence="2 3">KLBMP1111</strain>
    </source>
</reference>
<proteinExistence type="predicted"/>
<dbReference type="Proteomes" id="UP000063699">
    <property type="component" value="Chromosome"/>
</dbReference>
<gene>
    <name evidence="2" type="ORF">AOZ06_35460</name>
</gene>
<organism evidence="2 3">
    <name type="scientific">Kibdelosporangium phytohabitans</name>
    <dbReference type="NCBI Taxonomy" id="860235"/>
    <lineage>
        <taxon>Bacteria</taxon>
        <taxon>Bacillati</taxon>
        <taxon>Actinomycetota</taxon>
        <taxon>Actinomycetes</taxon>
        <taxon>Pseudonocardiales</taxon>
        <taxon>Pseudonocardiaceae</taxon>
        <taxon>Kibdelosporangium</taxon>
    </lineage>
</organism>
<evidence type="ECO:0000313" key="2">
    <source>
        <dbReference type="EMBL" id="ALG11462.1"/>
    </source>
</evidence>
<sequence length="150" mass="15707">MIRLFVTAVGVFFVVLAISGFASISDATTVGGGLRGGNDADLLWGLFSVNTVLNFIHLLFGALTIMAGFMVDRTRMLAWTMVGAFAALLVYDIVSMLLLTGTDPLAVNSADAWLHAITTVVLVVAIVLAAKQRAPAPTAGVASRPAHNHP</sequence>
<name>A0A0N9I6W1_9PSEU</name>
<accession>A0A0N9I6W1</accession>
<feature type="transmembrane region" description="Helical" evidence="1">
    <location>
        <begin position="112"/>
        <end position="130"/>
    </location>
</feature>